<evidence type="ECO:0008006" key="7">
    <source>
        <dbReference type="Google" id="ProtNLM"/>
    </source>
</evidence>
<keyword evidence="2" id="KW-0645">Protease</keyword>
<dbReference type="GO" id="GO:0006508">
    <property type="term" value="P:proteolysis"/>
    <property type="evidence" value="ECO:0007669"/>
    <property type="project" value="UniProtKB-KW"/>
</dbReference>
<dbReference type="OrthoDB" id="407146at2759"/>
<dbReference type="AlphaFoldDB" id="A0A0C2WGT1"/>
<dbReference type="EMBL" id="KN818467">
    <property type="protein sequence ID" value="KIL55851.1"/>
    <property type="molecule type" value="Genomic_DNA"/>
</dbReference>
<name>A0A0C2WGT1_AMAMK</name>
<dbReference type="GO" id="GO:0008234">
    <property type="term" value="F:cysteine-type peptidase activity"/>
    <property type="evidence" value="ECO:0007669"/>
    <property type="project" value="UniProtKB-KW"/>
</dbReference>
<evidence type="ECO:0000256" key="4">
    <source>
        <dbReference type="ARBA" id="ARBA00022807"/>
    </source>
</evidence>
<proteinExistence type="inferred from homology"/>
<dbReference type="Proteomes" id="UP000054549">
    <property type="component" value="Unassembled WGS sequence"/>
</dbReference>
<keyword evidence="3" id="KW-0378">Hydrolase</keyword>
<dbReference type="HOGENOM" id="CLU_1801007_0_0_1"/>
<dbReference type="InterPro" id="IPR036440">
    <property type="entry name" value="Peptidase_C15-like_sf"/>
</dbReference>
<organism evidence="5 6">
    <name type="scientific">Amanita muscaria (strain Koide BX008)</name>
    <dbReference type="NCBI Taxonomy" id="946122"/>
    <lineage>
        <taxon>Eukaryota</taxon>
        <taxon>Fungi</taxon>
        <taxon>Dikarya</taxon>
        <taxon>Basidiomycota</taxon>
        <taxon>Agaricomycotina</taxon>
        <taxon>Agaricomycetes</taxon>
        <taxon>Agaricomycetidae</taxon>
        <taxon>Agaricales</taxon>
        <taxon>Pluteineae</taxon>
        <taxon>Amanitaceae</taxon>
        <taxon>Amanita</taxon>
    </lineage>
</organism>
<protein>
    <recommendedName>
        <fullName evidence="7">Pyroglutamyl-peptidase I</fullName>
    </recommendedName>
</protein>
<comment type="similarity">
    <text evidence="1">Belongs to the peptidase C15 family.</text>
</comment>
<evidence type="ECO:0000313" key="5">
    <source>
        <dbReference type="EMBL" id="KIL55851.1"/>
    </source>
</evidence>
<evidence type="ECO:0000256" key="2">
    <source>
        <dbReference type="ARBA" id="ARBA00022670"/>
    </source>
</evidence>
<dbReference type="SUPFAM" id="SSF53182">
    <property type="entry name" value="Pyrrolidone carboxyl peptidase (pyroglutamate aminopeptidase)"/>
    <property type="match status" value="1"/>
</dbReference>
<keyword evidence="4" id="KW-0788">Thiol protease</keyword>
<sequence>MAANRDKETIPEGAFRILVTGFGPFGEFKVNPSWLAVKPLHDTNSLSRVDEHDKAVPLGRPIHVTTLEVPTEYEYVLNTVPGFHARPPVLPLDNSIAPPHASRRIRFYFACRRRSSRTSSSGEIGTQIRVYQERCTRRTSAHSL</sequence>
<accession>A0A0C2WGT1</accession>
<dbReference type="InParanoid" id="A0A0C2WGT1"/>
<evidence type="ECO:0000256" key="1">
    <source>
        <dbReference type="ARBA" id="ARBA00006641"/>
    </source>
</evidence>
<keyword evidence="6" id="KW-1185">Reference proteome</keyword>
<reference evidence="5 6" key="1">
    <citation type="submission" date="2014-04" db="EMBL/GenBank/DDBJ databases">
        <title>Evolutionary Origins and Diversification of the Mycorrhizal Mutualists.</title>
        <authorList>
            <consortium name="DOE Joint Genome Institute"/>
            <consortium name="Mycorrhizal Genomics Consortium"/>
            <person name="Kohler A."/>
            <person name="Kuo A."/>
            <person name="Nagy L.G."/>
            <person name="Floudas D."/>
            <person name="Copeland A."/>
            <person name="Barry K.W."/>
            <person name="Cichocki N."/>
            <person name="Veneault-Fourrey C."/>
            <person name="LaButti K."/>
            <person name="Lindquist E.A."/>
            <person name="Lipzen A."/>
            <person name="Lundell T."/>
            <person name="Morin E."/>
            <person name="Murat C."/>
            <person name="Riley R."/>
            <person name="Ohm R."/>
            <person name="Sun H."/>
            <person name="Tunlid A."/>
            <person name="Henrissat B."/>
            <person name="Grigoriev I.V."/>
            <person name="Hibbett D.S."/>
            <person name="Martin F."/>
        </authorList>
    </citation>
    <scope>NUCLEOTIDE SEQUENCE [LARGE SCALE GENOMIC DNA]</scope>
    <source>
        <strain evidence="5 6">Koide BX008</strain>
    </source>
</reference>
<dbReference type="InterPro" id="IPR016125">
    <property type="entry name" value="Peptidase_C15-like"/>
</dbReference>
<evidence type="ECO:0000313" key="6">
    <source>
        <dbReference type="Proteomes" id="UP000054549"/>
    </source>
</evidence>
<feature type="non-terminal residue" evidence="5">
    <location>
        <position position="144"/>
    </location>
</feature>
<dbReference type="Gene3D" id="3.40.630.20">
    <property type="entry name" value="Peptidase C15, pyroglutamyl peptidase I-like"/>
    <property type="match status" value="1"/>
</dbReference>
<evidence type="ECO:0000256" key="3">
    <source>
        <dbReference type="ARBA" id="ARBA00022801"/>
    </source>
</evidence>
<dbReference type="Pfam" id="PF01470">
    <property type="entry name" value="Peptidase_C15"/>
    <property type="match status" value="1"/>
</dbReference>
<gene>
    <name evidence="5" type="ORF">M378DRAFT_173237</name>
</gene>